<evidence type="ECO:0000256" key="2">
    <source>
        <dbReference type="ARBA" id="ARBA00023180"/>
    </source>
</evidence>
<comment type="caution">
    <text evidence="4">The sequence shown here is derived from an EMBL/GenBank/DDBJ whole genome shotgun (WGS) entry which is preliminary data.</text>
</comment>
<evidence type="ECO:0000313" key="5">
    <source>
        <dbReference type="Proteomes" id="UP001501094"/>
    </source>
</evidence>
<dbReference type="InterPro" id="IPR027417">
    <property type="entry name" value="P-loop_NTPase"/>
</dbReference>
<proteinExistence type="predicted"/>
<sequence length="293" mass="33045">MRLTSSSLPAPVVAAGRAAIRGYGTATSWLRRGPDFLLIGAKRGGSTSLYFALLEHPRILPLFPSARFLPKDNHTKGVHYFDTHHGRGNAWYRSHFPLTPLRRGKLVGEGSPYYLFHPLAAERAAREVPGARILLVVRDPVERAFSHYRERRREHAEPLATFEEALAAEETRLAGEEERILAEPGYTSYAHEQQSYRAQGEYAPHLRRWLKYFPPEQVHVLVAEEFYAAPQRACDDVAGFLGLPPAPLPAAASDPWNASPSRSLLPATREALRQHYAPFNQDLSEILRRDLPW</sequence>
<dbReference type="PANTHER" id="PTHR10605">
    <property type="entry name" value="HEPARAN SULFATE SULFOTRANSFERASE"/>
    <property type="match status" value="1"/>
</dbReference>
<dbReference type="InterPro" id="IPR000863">
    <property type="entry name" value="Sulfotransferase_dom"/>
</dbReference>
<dbReference type="Pfam" id="PF00685">
    <property type="entry name" value="Sulfotransfer_1"/>
    <property type="match status" value="1"/>
</dbReference>
<organism evidence="4 5">
    <name type="scientific">Myceligenerans crystallogenes</name>
    <dbReference type="NCBI Taxonomy" id="316335"/>
    <lineage>
        <taxon>Bacteria</taxon>
        <taxon>Bacillati</taxon>
        <taxon>Actinomycetota</taxon>
        <taxon>Actinomycetes</taxon>
        <taxon>Micrococcales</taxon>
        <taxon>Promicromonosporaceae</taxon>
        <taxon>Myceligenerans</taxon>
    </lineage>
</organism>
<dbReference type="EMBL" id="BAAANL010000001">
    <property type="protein sequence ID" value="GAA1851171.1"/>
    <property type="molecule type" value="Genomic_DNA"/>
</dbReference>
<dbReference type="Proteomes" id="UP001501094">
    <property type="component" value="Unassembled WGS sequence"/>
</dbReference>
<keyword evidence="1" id="KW-0808">Transferase</keyword>
<evidence type="ECO:0000259" key="3">
    <source>
        <dbReference type="Pfam" id="PF00685"/>
    </source>
</evidence>
<feature type="domain" description="Sulfotransferase" evidence="3">
    <location>
        <begin position="127"/>
        <end position="244"/>
    </location>
</feature>
<dbReference type="Gene3D" id="3.40.50.300">
    <property type="entry name" value="P-loop containing nucleotide triphosphate hydrolases"/>
    <property type="match status" value="1"/>
</dbReference>
<dbReference type="RefSeq" id="WP_344099062.1">
    <property type="nucleotide sequence ID" value="NZ_BAAANL010000001.1"/>
</dbReference>
<keyword evidence="2" id="KW-0325">Glycoprotein</keyword>
<dbReference type="PANTHER" id="PTHR10605:SF56">
    <property type="entry name" value="BIFUNCTIONAL HEPARAN SULFATE N-DEACETYLASE_N-SULFOTRANSFERASE"/>
    <property type="match status" value="1"/>
</dbReference>
<dbReference type="SUPFAM" id="SSF52540">
    <property type="entry name" value="P-loop containing nucleoside triphosphate hydrolases"/>
    <property type="match status" value="1"/>
</dbReference>
<protein>
    <recommendedName>
        <fullName evidence="3">Sulfotransferase domain-containing protein</fullName>
    </recommendedName>
</protein>
<reference evidence="5" key="1">
    <citation type="journal article" date="2019" name="Int. J. Syst. Evol. Microbiol.">
        <title>The Global Catalogue of Microorganisms (GCM) 10K type strain sequencing project: providing services to taxonomists for standard genome sequencing and annotation.</title>
        <authorList>
            <consortium name="The Broad Institute Genomics Platform"/>
            <consortium name="The Broad Institute Genome Sequencing Center for Infectious Disease"/>
            <person name="Wu L."/>
            <person name="Ma J."/>
        </authorList>
    </citation>
    <scope>NUCLEOTIDE SEQUENCE [LARGE SCALE GENOMIC DNA]</scope>
    <source>
        <strain evidence="5">JCM 14326</strain>
    </source>
</reference>
<evidence type="ECO:0000313" key="4">
    <source>
        <dbReference type="EMBL" id="GAA1851171.1"/>
    </source>
</evidence>
<keyword evidence="5" id="KW-1185">Reference proteome</keyword>
<accession>A0ABP4ZDY5</accession>
<evidence type="ECO:0000256" key="1">
    <source>
        <dbReference type="ARBA" id="ARBA00022679"/>
    </source>
</evidence>
<dbReference type="InterPro" id="IPR037359">
    <property type="entry name" value="NST/OST"/>
</dbReference>
<gene>
    <name evidence="4" type="ORF">GCM10009751_04480</name>
</gene>
<name>A0ABP4ZDY5_9MICO</name>